<dbReference type="KEGG" id="bbgw:UT28_C0001G0494"/>
<keyword evidence="2" id="KW-0808">Transferase</keyword>
<dbReference type="Pfam" id="PF02388">
    <property type="entry name" value="FemAB"/>
    <property type="match status" value="2"/>
</dbReference>
<evidence type="ECO:0000256" key="6">
    <source>
        <dbReference type="ARBA" id="ARBA00023316"/>
    </source>
</evidence>
<dbReference type="PROSITE" id="PS51191">
    <property type="entry name" value="FEMABX"/>
    <property type="match status" value="1"/>
</dbReference>
<reference evidence="7 8" key="1">
    <citation type="journal article" date="2015" name="Nature">
        <title>rRNA introns, odd ribosomes, and small enigmatic genomes across a large radiation of phyla.</title>
        <authorList>
            <person name="Brown C.T."/>
            <person name="Hug L.A."/>
            <person name="Thomas B.C."/>
            <person name="Sharon I."/>
            <person name="Castelle C.J."/>
            <person name="Singh A."/>
            <person name="Wilkins M.J."/>
            <person name="Williams K.H."/>
            <person name="Banfield J.F."/>
        </authorList>
    </citation>
    <scope>NUCLEOTIDE SEQUENCE [LARGE SCALE GENOMIC DNA]</scope>
</reference>
<evidence type="ECO:0000256" key="3">
    <source>
        <dbReference type="ARBA" id="ARBA00022960"/>
    </source>
</evidence>
<evidence type="ECO:0000313" key="7">
    <source>
        <dbReference type="EMBL" id="AKM82299.1"/>
    </source>
</evidence>
<sequence>MKSLLQTKAWADFRVTQGWQADNVDGVFVLSRDLFLGKTFLYSPEVNFSEIKNIENFVENIKKIANPPAGGKNSIFFRLEILEEKDIKIIEKLKENGFIKAFEEVQPECRQVIDISGTEEEIFSAMKEKGRYNTRIAQKKGVTVESSSNVDEFYRLFKETADRDGFSIRPKSYFQKLLDNLGVNGYAELLEARFEGKVIAAEIVTYFDETASYLYGASGNEFRNVMAPYLIHFEAMKKAKAKGCKYYDLLAVAPEGVEHSVLAADVHKYAGISRFKRQFGGRTVEITGGYDFVFQPFWYKLFKFLEKIRRK</sequence>
<accession>A0A0G4B383</accession>
<dbReference type="STRING" id="1618337.UT28_C0001G0494"/>
<dbReference type="Gene3D" id="3.40.630.30">
    <property type="match status" value="2"/>
</dbReference>
<dbReference type="AlphaFoldDB" id="A0A0G4B383"/>
<gene>
    <name evidence="7" type="ORF">UT28_C0001G0494</name>
</gene>
<evidence type="ECO:0000256" key="1">
    <source>
        <dbReference type="ARBA" id="ARBA00009943"/>
    </source>
</evidence>
<dbReference type="GO" id="GO:0009252">
    <property type="term" value="P:peptidoglycan biosynthetic process"/>
    <property type="evidence" value="ECO:0007669"/>
    <property type="project" value="UniProtKB-KW"/>
</dbReference>
<dbReference type="PANTHER" id="PTHR36174">
    <property type="entry name" value="LIPID II:GLYCINE GLYCYLTRANSFERASE"/>
    <property type="match status" value="1"/>
</dbReference>
<dbReference type="InterPro" id="IPR050644">
    <property type="entry name" value="PG_Glycine_Bridge_Synth"/>
</dbReference>
<dbReference type="PATRIC" id="fig|1618337.4.peg.494"/>
<evidence type="ECO:0000256" key="5">
    <source>
        <dbReference type="ARBA" id="ARBA00023315"/>
    </source>
</evidence>
<evidence type="ECO:0000256" key="2">
    <source>
        <dbReference type="ARBA" id="ARBA00022679"/>
    </source>
</evidence>
<organism evidence="7 8">
    <name type="scientific">Berkelbacteria bacterium GW2011_GWE1_39_12</name>
    <dbReference type="NCBI Taxonomy" id="1618337"/>
    <lineage>
        <taxon>Bacteria</taxon>
        <taxon>Candidatus Berkelbacteria</taxon>
    </lineage>
</organism>
<keyword evidence="3" id="KW-0133">Cell shape</keyword>
<protein>
    <recommendedName>
        <fullName evidence="9">Methicillin resistance protein</fullName>
    </recommendedName>
</protein>
<dbReference type="InterPro" id="IPR003447">
    <property type="entry name" value="FEMABX"/>
</dbReference>
<dbReference type="GO" id="GO:0008360">
    <property type="term" value="P:regulation of cell shape"/>
    <property type="evidence" value="ECO:0007669"/>
    <property type="project" value="UniProtKB-KW"/>
</dbReference>
<keyword evidence="5" id="KW-0012">Acyltransferase</keyword>
<name>A0A0G4B383_9BACT</name>
<dbReference type="EMBL" id="CP011213">
    <property type="protein sequence ID" value="AKM82299.1"/>
    <property type="molecule type" value="Genomic_DNA"/>
</dbReference>
<dbReference type="GO" id="GO:0071555">
    <property type="term" value="P:cell wall organization"/>
    <property type="evidence" value="ECO:0007669"/>
    <property type="project" value="UniProtKB-KW"/>
</dbReference>
<dbReference type="InterPro" id="IPR016181">
    <property type="entry name" value="Acyl_CoA_acyltransferase"/>
</dbReference>
<evidence type="ECO:0008006" key="9">
    <source>
        <dbReference type="Google" id="ProtNLM"/>
    </source>
</evidence>
<comment type="similarity">
    <text evidence="1">Belongs to the FemABX family.</text>
</comment>
<dbReference type="PANTHER" id="PTHR36174:SF1">
    <property type="entry name" value="LIPID II:GLYCINE GLYCYLTRANSFERASE"/>
    <property type="match status" value="1"/>
</dbReference>
<dbReference type="SUPFAM" id="SSF55729">
    <property type="entry name" value="Acyl-CoA N-acyltransferases (Nat)"/>
    <property type="match status" value="1"/>
</dbReference>
<keyword evidence="6" id="KW-0961">Cell wall biogenesis/degradation</keyword>
<evidence type="ECO:0000256" key="4">
    <source>
        <dbReference type="ARBA" id="ARBA00022984"/>
    </source>
</evidence>
<dbReference type="Proteomes" id="UP000035648">
    <property type="component" value="Chromosome"/>
</dbReference>
<proteinExistence type="inferred from homology"/>
<dbReference type="GO" id="GO:0016755">
    <property type="term" value="F:aminoacyltransferase activity"/>
    <property type="evidence" value="ECO:0007669"/>
    <property type="project" value="InterPro"/>
</dbReference>
<keyword evidence="4" id="KW-0573">Peptidoglycan synthesis</keyword>
<evidence type="ECO:0000313" key="8">
    <source>
        <dbReference type="Proteomes" id="UP000035648"/>
    </source>
</evidence>